<dbReference type="AlphaFoldDB" id="A0A4Z2IQV5"/>
<feature type="compositionally biased region" description="Basic residues" evidence="1">
    <location>
        <begin position="1"/>
        <end position="15"/>
    </location>
</feature>
<reference evidence="2 3" key="1">
    <citation type="submission" date="2019-03" db="EMBL/GenBank/DDBJ databases">
        <title>First draft genome of Liparis tanakae, snailfish: a comprehensive survey of snailfish specific genes.</title>
        <authorList>
            <person name="Kim W."/>
            <person name="Song I."/>
            <person name="Jeong J.-H."/>
            <person name="Kim D."/>
            <person name="Kim S."/>
            <person name="Ryu S."/>
            <person name="Song J.Y."/>
            <person name="Lee S.K."/>
        </authorList>
    </citation>
    <scope>NUCLEOTIDE SEQUENCE [LARGE SCALE GENOMIC DNA]</scope>
    <source>
        <tissue evidence="2">Muscle</tissue>
    </source>
</reference>
<comment type="caution">
    <text evidence="2">The sequence shown here is derived from an EMBL/GenBank/DDBJ whole genome shotgun (WGS) entry which is preliminary data.</text>
</comment>
<evidence type="ECO:0000313" key="3">
    <source>
        <dbReference type="Proteomes" id="UP000314294"/>
    </source>
</evidence>
<sequence>MVGGGQRKKHRHSVTSKRPLQNLSKTLFMLPPFSMEMTRYFPARSPCSPARASTTTRSTSLRSARVQAGGRLRPRMLRPVRTLDDRTYRGSKLPEWI</sequence>
<accession>A0A4Z2IQV5</accession>
<organism evidence="2 3">
    <name type="scientific">Liparis tanakae</name>
    <name type="common">Tanaka's snailfish</name>
    <dbReference type="NCBI Taxonomy" id="230148"/>
    <lineage>
        <taxon>Eukaryota</taxon>
        <taxon>Metazoa</taxon>
        <taxon>Chordata</taxon>
        <taxon>Craniata</taxon>
        <taxon>Vertebrata</taxon>
        <taxon>Euteleostomi</taxon>
        <taxon>Actinopterygii</taxon>
        <taxon>Neopterygii</taxon>
        <taxon>Teleostei</taxon>
        <taxon>Neoteleostei</taxon>
        <taxon>Acanthomorphata</taxon>
        <taxon>Eupercaria</taxon>
        <taxon>Perciformes</taxon>
        <taxon>Cottioidei</taxon>
        <taxon>Cottales</taxon>
        <taxon>Liparidae</taxon>
        <taxon>Liparis</taxon>
    </lineage>
</organism>
<feature type="region of interest" description="Disordered" evidence="1">
    <location>
        <begin position="1"/>
        <end position="21"/>
    </location>
</feature>
<feature type="region of interest" description="Disordered" evidence="1">
    <location>
        <begin position="43"/>
        <end position="70"/>
    </location>
</feature>
<gene>
    <name evidence="2" type="ORF">EYF80_009951</name>
</gene>
<dbReference type="EMBL" id="SRLO01000060">
    <property type="protein sequence ID" value="TNN79914.1"/>
    <property type="molecule type" value="Genomic_DNA"/>
</dbReference>
<name>A0A4Z2IQV5_9TELE</name>
<evidence type="ECO:0000313" key="2">
    <source>
        <dbReference type="EMBL" id="TNN79914.1"/>
    </source>
</evidence>
<feature type="compositionally biased region" description="Low complexity" evidence="1">
    <location>
        <begin position="50"/>
        <end position="65"/>
    </location>
</feature>
<dbReference type="Proteomes" id="UP000314294">
    <property type="component" value="Unassembled WGS sequence"/>
</dbReference>
<keyword evidence="3" id="KW-1185">Reference proteome</keyword>
<dbReference type="OrthoDB" id="10649486at2759"/>
<protein>
    <submittedName>
        <fullName evidence="2">Uncharacterized protein</fullName>
    </submittedName>
</protein>
<proteinExistence type="predicted"/>
<evidence type="ECO:0000256" key="1">
    <source>
        <dbReference type="SAM" id="MobiDB-lite"/>
    </source>
</evidence>